<dbReference type="InterPro" id="IPR036034">
    <property type="entry name" value="PDZ_sf"/>
</dbReference>
<sequence>MNWLKKSGWLVVAVIVLAVVFSIGFYSGLKTSLESQTAKILNATPQINANKEEVDFAEFWHAWNIAEEKYVNIDKVKRQDMVYGAISGMVKSLGDPYSVFFNPEESKIFKSDIKGEFEGVGMEIGIRKEILTVVAPLKGSPAERAGIHAGDKIFKINDKITLDLTVEEAVRLIRGPKGTKVKLTIARNGDEESRVIEIERDVIKIPIINTATKEVVTQKSGEKKPEDLGDIFVIKLYNFSENSPGSFRSALREMIEKNRSKLIIDLRNNPGGFLEASVDIASWFLPQGDVVVTENYGGRAENKTHRSKGYNIFKNLPMVVLVNQGSASASEILAGALKDHGKAKLIGEKTFGKGSVQEFLPLTTDTSLKITVAKWLTPNGYSISEGGLTPDFEIKPTKENIAAERDPVMEKAIEILRAM</sequence>
<dbReference type="InterPro" id="IPR041489">
    <property type="entry name" value="PDZ_6"/>
</dbReference>
<dbReference type="GO" id="GO:0007165">
    <property type="term" value="P:signal transduction"/>
    <property type="evidence" value="ECO:0007669"/>
    <property type="project" value="TreeGrafter"/>
</dbReference>
<dbReference type="PANTHER" id="PTHR32060">
    <property type="entry name" value="TAIL-SPECIFIC PROTEASE"/>
    <property type="match status" value="1"/>
</dbReference>
<evidence type="ECO:0000256" key="4">
    <source>
        <dbReference type="ARBA" id="ARBA00022825"/>
    </source>
</evidence>
<dbReference type="Pfam" id="PF17820">
    <property type="entry name" value="PDZ_6"/>
    <property type="match status" value="1"/>
</dbReference>
<feature type="transmembrane region" description="Helical" evidence="6">
    <location>
        <begin position="7"/>
        <end position="29"/>
    </location>
</feature>
<gene>
    <name evidence="8" type="ORF">UW55_C0009G0044</name>
</gene>
<dbReference type="InterPro" id="IPR029045">
    <property type="entry name" value="ClpP/crotonase-like_dom_sf"/>
</dbReference>
<dbReference type="InterPro" id="IPR001478">
    <property type="entry name" value="PDZ"/>
</dbReference>
<keyword evidence="6" id="KW-0472">Membrane</keyword>
<dbReference type="Pfam" id="PF03572">
    <property type="entry name" value="Peptidase_S41"/>
    <property type="match status" value="1"/>
</dbReference>
<dbReference type="SUPFAM" id="SSF52096">
    <property type="entry name" value="ClpP/crotonase"/>
    <property type="match status" value="1"/>
</dbReference>
<dbReference type="Gene3D" id="3.30.750.44">
    <property type="match status" value="1"/>
</dbReference>
<reference evidence="8 9" key="1">
    <citation type="journal article" date="2015" name="Nature">
        <title>rRNA introns, odd ribosomes, and small enigmatic genomes across a large radiation of phyla.</title>
        <authorList>
            <person name="Brown C.T."/>
            <person name="Hug L.A."/>
            <person name="Thomas B.C."/>
            <person name="Sharon I."/>
            <person name="Castelle C.J."/>
            <person name="Singh A."/>
            <person name="Wilkins M.J."/>
            <person name="Williams K.H."/>
            <person name="Banfield J.F."/>
        </authorList>
    </citation>
    <scope>NUCLEOTIDE SEQUENCE [LARGE SCALE GENOMIC DNA]</scope>
</reference>
<dbReference type="GO" id="GO:0004175">
    <property type="term" value="F:endopeptidase activity"/>
    <property type="evidence" value="ECO:0007669"/>
    <property type="project" value="TreeGrafter"/>
</dbReference>
<evidence type="ECO:0000256" key="2">
    <source>
        <dbReference type="ARBA" id="ARBA00022670"/>
    </source>
</evidence>
<comment type="similarity">
    <text evidence="1 5">Belongs to the peptidase S41A family.</text>
</comment>
<dbReference type="NCBIfam" id="TIGR00225">
    <property type="entry name" value="prc"/>
    <property type="match status" value="1"/>
</dbReference>
<dbReference type="Gene3D" id="2.30.42.10">
    <property type="match status" value="1"/>
</dbReference>
<protein>
    <submittedName>
        <fullName evidence="8">Carboxyl-terminal protease</fullName>
    </submittedName>
</protein>
<keyword evidence="3 5" id="KW-0378">Hydrolase</keyword>
<dbReference type="Gene3D" id="3.90.226.10">
    <property type="entry name" value="2-enoyl-CoA Hydratase, Chain A, domain 1"/>
    <property type="match status" value="1"/>
</dbReference>
<dbReference type="EMBL" id="LCIT01000009">
    <property type="protein sequence ID" value="KKT62813.1"/>
    <property type="molecule type" value="Genomic_DNA"/>
</dbReference>
<organism evidence="8 9">
    <name type="scientific">Candidatus Giovannonibacteria bacterium GW2011_GWA2_44_26</name>
    <dbReference type="NCBI Taxonomy" id="1618648"/>
    <lineage>
        <taxon>Bacteria</taxon>
        <taxon>Candidatus Giovannoniibacteriota</taxon>
    </lineage>
</organism>
<proteinExistence type="inferred from homology"/>
<dbReference type="GO" id="GO:0006508">
    <property type="term" value="P:proteolysis"/>
    <property type="evidence" value="ECO:0007669"/>
    <property type="project" value="UniProtKB-KW"/>
</dbReference>
<dbReference type="SUPFAM" id="SSF50156">
    <property type="entry name" value="PDZ domain-like"/>
    <property type="match status" value="1"/>
</dbReference>
<evidence type="ECO:0000256" key="5">
    <source>
        <dbReference type="RuleBase" id="RU004404"/>
    </source>
</evidence>
<dbReference type="SMART" id="SM00228">
    <property type="entry name" value="PDZ"/>
    <property type="match status" value="1"/>
</dbReference>
<dbReference type="InterPro" id="IPR055210">
    <property type="entry name" value="CtpA/B_N"/>
</dbReference>
<dbReference type="GO" id="GO:0030288">
    <property type="term" value="C:outer membrane-bounded periplasmic space"/>
    <property type="evidence" value="ECO:0007669"/>
    <property type="project" value="TreeGrafter"/>
</dbReference>
<keyword evidence="2 5" id="KW-0645">Protease</keyword>
<evidence type="ECO:0000256" key="3">
    <source>
        <dbReference type="ARBA" id="ARBA00022801"/>
    </source>
</evidence>
<dbReference type="InterPro" id="IPR004447">
    <property type="entry name" value="Peptidase_S41A"/>
</dbReference>
<dbReference type="Proteomes" id="UP000033945">
    <property type="component" value="Unassembled WGS sequence"/>
</dbReference>
<dbReference type="PANTHER" id="PTHR32060:SF30">
    <property type="entry name" value="CARBOXY-TERMINAL PROCESSING PROTEASE CTPA"/>
    <property type="match status" value="1"/>
</dbReference>
<feature type="domain" description="PDZ" evidence="7">
    <location>
        <begin position="114"/>
        <end position="174"/>
    </location>
</feature>
<dbReference type="CDD" id="cd06782">
    <property type="entry name" value="cpPDZ_CPP-like"/>
    <property type="match status" value="1"/>
</dbReference>
<dbReference type="InterPro" id="IPR005151">
    <property type="entry name" value="Tail-specific_protease"/>
</dbReference>
<dbReference type="AlphaFoldDB" id="A0A0G1IV23"/>
<evidence type="ECO:0000313" key="8">
    <source>
        <dbReference type="EMBL" id="KKT62813.1"/>
    </source>
</evidence>
<dbReference type="CDD" id="cd07560">
    <property type="entry name" value="Peptidase_S41_CPP"/>
    <property type="match status" value="1"/>
</dbReference>
<keyword evidence="6" id="KW-1133">Transmembrane helix</keyword>
<dbReference type="PROSITE" id="PS50106">
    <property type="entry name" value="PDZ"/>
    <property type="match status" value="1"/>
</dbReference>
<dbReference type="GO" id="GO:0008236">
    <property type="term" value="F:serine-type peptidase activity"/>
    <property type="evidence" value="ECO:0007669"/>
    <property type="project" value="UniProtKB-KW"/>
</dbReference>
<dbReference type="FunFam" id="2.30.42.10:FF:000063">
    <property type="entry name" value="Peptidase, S41 family"/>
    <property type="match status" value="1"/>
</dbReference>
<comment type="caution">
    <text evidence="8">The sequence shown here is derived from an EMBL/GenBank/DDBJ whole genome shotgun (WGS) entry which is preliminary data.</text>
</comment>
<dbReference type="SMART" id="SM00245">
    <property type="entry name" value="TSPc"/>
    <property type="match status" value="1"/>
</dbReference>
<accession>A0A0G1IV23</accession>
<evidence type="ECO:0000313" key="9">
    <source>
        <dbReference type="Proteomes" id="UP000033945"/>
    </source>
</evidence>
<keyword evidence="6" id="KW-0812">Transmembrane</keyword>
<name>A0A0G1IV23_9BACT</name>
<evidence type="ECO:0000256" key="1">
    <source>
        <dbReference type="ARBA" id="ARBA00009179"/>
    </source>
</evidence>
<dbReference type="Pfam" id="PF22694">
    <property type="entry name" value="CtpB_N-like"/>
    <property type="match status" value="1"/>
</dbReference>
<evidence type="ECO:0000256" key="6">
    <source>
        <dbReference type="SAM" id="Phobius"/>
    </source>
</evidence>
<evidence type="ECO:0000259" key="7">
    <source>
        <dbReference type="PROSITE" id="PS50106"/>
    </source>
</evidence>
<keyword evidence="4 5" id="KW-0720">Serine protease</keyword>